<dbReference type="Gramene" id="MELO3C022584.2.1">
    <property type="protein sequence ID" value="MELO3C022584.2.1"/>
    <property type="gene ID" value="MELO3C022584.2"/>
</dbReference>
<reference evidence="2" key="1">
    <citation type="submission" date="2023-03" db="UniProtKB">
        <authorList>
            <consortium name="EnsemblPlants"/>
        </authorList>
    </citation>
    <scope>IDENTIFICATION</scope>
</reference>
<proteinExistence type="predicted"/>
<organism evidence="2">
    <name type="scientific">Cucumis melo</name>
    <name type="common">Muskmelon</name>
    <dbReference type="NCBI Taxonomy" id="3656"/>
    <lineage>
        <taxon>Eukaryota</taxon>
        <taxon>Viridiplantae</taxon>
        <taxon>Streptophyta</taxon>
        <taxon>Embryophyta</taxon>
        <taxon>Tracheophyta</taxon>
        <taxon>Spermatophyta</taxon>
        <taxon>Magnoliopsida</taxon>
        <taxon>eudicotyledons</taxon>
        <taxon>Gunneridae</taxon>
        <taxon>Pentapetalae</taxon>
        <taxon>rosids</taxon>
        <taxon>fabids</taxon>
        <taxon>Cucurbitales</taxon>
        <taxon>Cucurbitaceae</taxon>
        <taxon>Benincaseae</taxon>
        <taxon>Cucumis</taxon>
    </lineage>
</organism>
<name>A0A9I9DRL0_CUCME</name>
<evidence type="ECO:0000313" key="2">
    <source>
        <dbReference type="EnsemblPlants" id="MELO3C022584.2.1"/>
    </source>
</evidence>
<feature type="region of interest" description="Disordered" evidence="1">
    <location>
        <begin position="49"/>
        <end position="72"/>
    </location>
</feature>
<dbReference type="EnsemblPlants" id="MELO3C022584.2.1">
    <property type="protein sequence ID" value="MELO3C022584.2.1"/>
    <property type="gene ID" value="MELO3C022584.2"/>
</dbReference>
<sequence length="72" mass="8369">MAGGRWIEEDRRCDVNYSTKQLSDFINRDRFGRWMRRCATVVTGLRRTKHGEKTGIHSRPMNTASTMHSDPS</sequence>
<protein>
    <submittedName>
        <fullName evidence="2">Uncharacterized protein</fullName>
    </submittedName>
</protein>
<dbReference type="AlphaFoldDB" id="A0A9I9DRL0"/>
<feature type="compositionally biased region" description="Polar residues" evidence="1">
    <location>
        <begin position="60"/>
        <end position="72"/>
    </location>
</feature>
<evidence type="ECO:0000256" key="1">
    <source>
        <dbReference type="SAM" id="MobiDB-lite"/>
    </source>
</evidence>
<accession>A0A9I9DRL0</accession>